<dbReference type="Gene3D" id="2.40.160.10">
    <property type="entry name" value="Porin"/>
    <property type="match status" value="1"/>
</dbReference>
<dbReference type="SUPFAM" id="SSF56935">
    <property type="entry name" value="Porins"/>
    <property type="match status" value="1"/>
</dbReference>
<evidence type="ECO:0000256" key="1">
    <source>
        <dbReference type="ARBA" id="ARBA00004571"/>
    </source>
</evidence>
<reference evidence="13 14" key="1">
    <citation type="submission" date="2018-08" db="EMBL/GenBank/DDBJ databases">
        <title>Paraburkholderia sp. DHOM06 isolated from forest soil.</title>
        <authorList>
            <person name="Gao Z.-H."/>
            <person name="Qiu L.-H."/>
        </authorList>
    </citation>
    <scope>NUCLEOTIDE SEQUENCE [LARGE SCALE GENOMIC DNA]</scope>
    <source>
        <strain evidence="13 14">DHOM06</strain>
    </source>
</reference>
<keyword evidence="7" id="KW-0406">Ion transport</keyword>
<dbReference type="Proteomes" id="UP000256838">
    <property type="component" value="Unassembled WGS sequence"/>
</dbReference>
<dbReference type="GO" id="GO:0009279">
    <property type="term" value="C:cell outer membrane"/>
    <property type="evidence" value="ECO:0007669"/>
    <property type="project" value="UniProtKB-SubCell"/>
</dbReference>
<comment type="subunit">
    <text evidence="2">Homotrimer.</text>
</comment>
<accession>A0A3D8JSD6</accession>
<dbReference type="CDD" id="cd00342">
    <property type="entry name" value="gram_neg_porins"/>
    <property type="match status" value="1"/>
</dbReference>
<keyword evidence="8" id="KW-0626">Porin</keyword>
<comment type="caution">
    <text evidence="13">The sequence shown here is derived from an EMBL/GenBank/DDBJ whole genome shotgun (WGS) entry which is preliminary data.</text>
</comment>
<dbReference type="AlphaFoldDB" id="A0A3D8JSD6"/>
<evidence type="ECO:0000313" key="13">
    <source>
        <dbReference type="EMBL" id="RDU95474.1"/>
    </source>
</evidence>
<evidence type="ECO:0000256" key="10">
    <source>
        <dbReference type="ARBA" id="ARBA00023237"/>
    </source>
</evidence>
<evidence type="ECO:0000259" key="12">
    <source>
        <dbReference type="Pfam" id="PF13609"/>
    </source>
</evidence>
<dbReference type="GO" id="GO:0046930">
    <property type="term" value="C:pore complex"/>
    <property type="evidence" value="ECO:0007669"/>
    <property type="project" value="UniProtKB-KW"/>
</dbReference>
<keyword evidence="6 11" id="KW-0732">Signal</keyword>
<evidence type="ECO:0000256" key="6">
    <source>
        <dbReference type="ARBA" id="ARBA00022729"/>
    </source>
</evidence>
<evidence type="ECO:0000256" key="2">
    <source>
        <dbReference type="ARBA" id="ARBA00011233"/>
    </source>
</evidence>
<dbReference type="GO" id="GO:0006811">
    <property type="term" value="P:monoatomic ion transport"/>
    <property type="evidence" value="ECO:0007669"/>
    <property type="project" value="UniProtKB-KW"/>
</dbReference>
<dbReference type="OrthoDB" id="8952625at2"/>
<evidence type="ECO:0000256" key="3">
    <source>
        <dbReference type="ARBA" id="ARBA00022448"/>
    </source>
</evidence>
<dbReference type="Pfam" id="PF13609">
    <property type="entry name" value="Porin_4"/>
    <property type="match status" value="1"/>
</dbReference>
<evidence type="ECO:0000256" key="11">
    <source>
        <dbReference type="SAM" id="SignalP"/>
    </source>
</evidence>
<keyword evidence="3" id="KW-0813">Transport</keyword>
<gene>
    <name evidence="13" type="ORF">DWV00_28300</name>
</gene>
<feature type="chain" id="PRO_5017812661" evidence="11">
    <location>
        <begin position="21"/>
        <end position="351"/>
    </location>
</feature>
<keyword evidence="10" id="KW-0998">Cell outer membrane</keyword>
<dbReference type="InterPro" id="IPR050298">
    <property type="entry name" value="Gram-neg_bact_OMP"/>
</dbReference>
<dbReference type="EMBL" id="QRGA01000019">
    <property type="protein sequence ID" value="RDU95474.1"/>
    <property type="molecule type" value="Genomic_DNA"/>
</dbReference>
<sequence>MKKQYVVAAVVGAASLTAHAQSSVTLYGLIDTNIEFVNHANASGGTLVRETSGGLSNSRFGFRGTEDLGGGYTTFFQLEAGFNSNDGTNTTSGVLFNRTAAVGVSKASLGSLSAGLQYTAMYDILEQYDPMGYSPHYTWFPTTGSSDDISYKARLNNSVKYVGQFGGLKAIADYSFGGTAGSFQSNAAYGAGLQYAIGNLSAALAYDYRNGAVTTAGTWTKSRNWSLSVRDQIGSAILMGGYEHFLENPTKGATVSAALWFGGMRYRFTPAFQLTTAAYYQSNKTSGVSNAIMGVVSGDYALSKRTDVYATVAYAAATHNGNGSFTPVGVTDDTAFWANQTAVTVGIRHRF</sequence>
<name>A0A3D8JSD6_9BURK</name>
<dbReference type="InterPro" id="IPR023614">
    <property type="entry name" value="Porin_dom_sf"/>
</dbReference>
<evidence type="ECO:0000256" key="4">
    <source>
        <dbReference type="ARBA" id="ARBA00022452"/>
    </source>
</evidence>
<evidence type="ECO:0000256" key="8">
    <source>
        <dbReference type="ARBA" id="ARBA00023114"/>
    </source>
</evidence>
<keyword evidence="9" id="KW-0472">Membrane</keyword>
<keyword evidence="5" id="KW-0812">Transmembrane</keyword>
<dbReference type="PANTHER" id="PTHR34501:SF9">
    <property type="entry name" value="MAJOR OUTER MEMBRANE PROTEIN P.IA"/>
    <property type="match status" value="1"/>
</dbReference>
<dbReference type="InterPro" id="IPR033900">
    <property type="entry name" value="Gram_neg_porin_domain"/>
</dbReference>
<protein>
    <submittedName>
        <fullName evidence="13">Porin</fullName>
    </submittedName>
</protein>
<dbReference type="PANTHER" id="PTHR34501">
    <property type="entry name" value="PROTEIN YDDL-RELATED"/>
    <property type="match status" value="1"/>
</dbReference>
<proteinExistence type="predicted"/>
<dbReference type="RefSeq" id="WP_115536931.1">
    <property type="nucleotide sequence ID" value="NZ_QRGA01000019.1"/>
</dbReference>
<evidence type="ECO:0000256" key="7">
    <source>
        <dbReference type="ARBA" id="ARBA00023065"/>
    </source>
</evidence>
<organism evidence="13 14">
    <name type="scientific">Trinickia dinghuensis</name>
    <dbReference type="NCBI Taxonomy" id="2291023"/>
    <lineage>
        <taxon>Bacteria</taxon>
        <taxon>Pseudomonadati</taxon>
        <taxon>Pseudomonadota</taxon>
        <taxon>Betaproteobacteria</taxon>
        <taxon>Burkholderiales</taxon>
        <taxon>Burkholderiaceae</taxon>
        <taxon>Trinickia</taxon>
    </lineage>
</organism>
<keyword evidence="14" id="KW-1185">Reference proteome</keyword>
<dbReference type="GO" id="GO:0015288">
    <property type="term" value="F:porin activity"/>
    <property type="evidence" value="ECO:0007669"/>
    <property type="project" value="UniProtKB-KW"/>
</dbReference>
<evidence type="ECO:0000313" key="14">
    <source>
        <dbReference type="Proteomes" id="UP000256838"/>
    </source>
</evidence>
<comment type="subcellular location">
    <subcellularLocation>
        <location evidence="1">Cell outer membrane</location>
        <topology evidence="1">Multi-pass membrane protein</topology>
    </subcellularLocation>
</comment>
<feature type="domain" description="Porin" evidence="12">
    <location>
        <begin position="8"/>
        <end position="315"/>
    </location>
</feature>
<keyword evidence="4" id="KW-1134">Transmembrane beta strand</keyword>
<evidence type="ECO:0000256" key="9">
    <source>
        <dbReference type="ARBA" id="ARBA00023136"/>
    </source>
</evidence>
<feature type="signal peptide" evidence="11">
    <location>
        <begin position="1"/>
        <end position="20"/>
    </location>
</feature>
<evidence type="ECO:0000256" key="5">
    <source>
        <dbReference type="ARBA" id="ARBA00022692"/>
    </source>
</evidence>